<dbReference type="PANTHER" id="PTHR11860">
    <property type="entry name" value="POLYMERIC-IMMUNOGLOBULIN RECEPTOR"/>
    <property type="match status" value="1"/>
</dbReference>
<organism evidence="7 8">
    <name type="scientific">Aldrovandia affinis</name>
    <dbReference type="NCBI Taxonomy" id="143900"/>
    <lineage>
        <taxon>Eukaryota</taxon>
        <taxon>Metazoa</taxon>
        <taxon>Chordata</taxon>
        <taxon>Craniata</taxon>
        <taxon>Vertebrata</taxon>
        <taxon>Euteleostomi</taxon>
        <taxon>Actinopterygii</taxon>
        <taxon>Neopterygii</taxon>
        <taxon>Teleostei</taxon>
        <taxon>Notacanthiformes</taxon>
        <taxon>Halosauridae</taxon>
        <taxon>Aldrovandia</taxon>
    </lineage>
</organism>
<protein>
    <recommendedName>
        <fullName evidence="6">Ig-like domain-containing protein</fullName>
    </recommendedName>
</protein>
<evidence type="ECO:0000259" key="6">
    <source>
        <dbReference type="PROSITE" id="PS50835"/>
    </source>
</evidence>
<feature type="compositionally biased region" description="Polar residues" evidence="4">
    <location>
        <begin position="202"/>
        <end position="216"/>
    </location>
</feature>
<dbReference type="SMART" id="SM00409">
    <property type="entry name" value="IG"/>
    <property type="match status" value="2"/>
</dbReference>
<dbReference type="GO" id="GO:0004888">
    <property type="term" value="F:transmembrane signaling receptor activity"/>
    <property type="evidence" value="ECO:0007669"/>
    <property type="project" value="TreeGrafter"/>
</dbReference>
<keyword evidence="8" id="KW-1185">Reference proteome</keyword>
<feature type="region of interest" description="Disordered" evidence="4">
    <location>
        <begin position="191"/>
        <end position="216"/>
    </location>
</feature>
<evidence type="ECO:0000256" key="5">
    <source>
        <dbReference type="SAM" id="Phobius"/>
    </source>
</evidence>
<dbReference type="InterPro" id="IPR013783">
    <property type="entry name" value="Ig-like_fold"/>
</dbReference>
<evidence type="ECO:0000313" key="7">
    <source>
        <dbReference type="EMBL" id="KAJ8393545.1"/>
    </source>
</evidence>
<comment type="subcellular location">
    <subcellularLocation>
        <location evidence="1">Membrane</location>
    </subcellularLocation>
</comment>
<dbReference type="PANTHER" id="PTHR11860:SF87">
    <property type="entry name" value="CMRF35-LIKE MOLECULE 8"/>
    <property type="match status" value="1"/>
</dbReference>
<dbReference type="InterPro" id="IPR007110">
    <property type="entry name" value="Ig-like_dom"/>
</dbReference>
<accession>A0AAD7S0D5</accession>
<dbReference type="Pfam" id="PF07686">
    <property type="entry name" value="V-set"/>
    <property type="match status" value="1"/>
</dbReference>
<feature type="transmembrane region" description="Helical" evidence="5">
    <location>
        <begin position="234"/>
        <end position="252"/>
    </location>
</feature>
<keyword evidence="5" id="KW-1133">Transmembrane helix</keyword>
<keyword evidence="3 5" id="KW-0472">Membrane</keyword>
<dbReference type="InterPro" id="IPR036179">
    <property type="entry name" value="Ig-like_dom_sf"/>
</dbReference>
<feature type="compositionally biased region" description="Low complexity" evidence="4">
    <location>
        <begin position="191"/>
        <end position="201"/>
    </location>
</feature>
<dbReference type="Gene3D" id="2.60.40.10">
    <property type="entry name" value="Immunoglobulins"/>
    <property type="match status" value="2"/>
</dbReference>
<name>A0AAD7S0D5_9TELE</name>
<dbReference type="InterPro" id="IPR050671">
    <property type="entry name" value="CD300_family_receptors"/>
</dbReference>
<dbReference type="PROSITE" id="PS50835">
    <property type="entry name" value="IG_LIKE"/>
    <property type="match status" value="1"/>
</dbReference>
<dbReference type="SUPFAM" id="SSF48726">
    <property type="entry name" value="Immunoglobulin"/>
    <property type="match status" value="2"/>
</dbReference>
<keyword evidence="2 5" id="KW-0812">Transmembrane</keyword>
<evidence type="ECO:0000256" key="2">
    <source>
        <dbReference type="ARBA" id="ARBA00022692"/>
    </source>
</evidence>
<proteinExistence type="predicted"/>
<evidence type="ECO:0000256" key="1">
    <source>
        <dbReference type="ARBA" id="ARBA00004370"/>
    </source>
</evidence>
<evidence type="ECO:0000256" key="4">
    <source>
        <dbReference type="SAM" id="MobiDB-lite"/>
    </source>
</evidence>
<dbReference type="AlphaFoldDB" id="A0AAD7S0D5"/>
<feature type="region of interest" description="Disordered" evidence="4">
    <location>
        <begin position="290"/>
        <end position="312"/>
    </location>
</feature>
<dbReference type="EMBL" id="JAINUG010000136">
    <property type="protein sequence ID" value="KAJ8393545.1"/>
    <property type="molecule type" value="Genomic_DNA"/>
</dbReference>
<gene>
    <name evidence="7" type="ORF">AAFF_G00060180</name>
</gene>
<dbReference type="InterPro" id="IPR003599">
    <property type="entry name" value="Ig_sub"/>
</dbReference>
<dbReference type="GO" id="GO:0005886">
    <property type="term" value="C:plasma membrane"/>
    <property type="evidence" value="ECO:0007669"/>
    <property type="project" value="TreeGrafter"/>
</dbReference>
<dbReference type="InterPro" id="IPR013106">
    <property type="entry name" value="Ig_V-set"/>
</dbReference>
<evidence type="ECO:0000313" key="8">
    <source>
        <dbReference type="Proteomes" id="UP001221898"/>
    </source>
</evidence>
<reference evidence="7" key="1">
    <citation type="journal article" date="2023" name="Science">
        <title>Genome structures resolve the early diversification of teleost fishes.</title>
        <authorList>
            <person name="Parey E."/>
            <person name="Louis A."/>
            <person name="Montfort J."/>
            <person name="Bouchez O."/>
            <person name="Roques C."/>
            <person name="Iampietro C."/>
            <person name="Lluch J."/>
            <person name="Castinel A."/>
            <person name="Donnadieu C."/>
            <person name="Desvignes T."/>
            <person name="Floi Bucao C."/>
            <person name="Jouanno E."/>
            <person name="Wen M."/>
            <person name="Mejri S."/>
            <person name="Dirks R."/>
            <person name="Jansen H."/>
            <person name="Henkel C."/>
            <person name="Chen W.J."/>
            <person name="Zahm M."/>
            <person name="Cabau C."/>
            <person name="Klopp C."/>
            <person name="Thompson A.W."/>
            <person name="Robinson-Rechavi M."/>
            <person name="Braasch I."/>
            <person name="Lecointre G."/>
            <person name="Bobe J."/>
            <person name="Postlethwait J.H."/>
            <person name="Berthelot C."/>
            <person name="Roest Crollius H."/>
            <person name="Guiguen Y."/>
        </authorList>
    </citation>
    <scope>NUCLEOTIDE SEQUENCE</scope>
    <source>
        <strain evidence="7">NC1722</strain>
    </source>
</reference>
<evidence type="ECO:0000256" key="3">
    <source>
        <dbReference type="ARBA" id="ARBA00023136"/>
    </source>
</evidence>
<dbReference type="Proteomes" id="UP001221898">
    <property type="component" value="Unassembled WGS sequence"/>
</dbReference>
<feature type="domain" description="Ig-like" evidence="6">
    <location>
        <begin position="59"/>
        <end position="165"/>
    </location>
</feature>
<comment type="caution">
    <text evidence="7">The sequence shown here is derived from an EMBL/GenBank/DDBJ whole genome shotgun (WGS) entry which is preliminary data.</text>
</comment>
<sequence length="370" mass="40491">MSNTGAKSTHSDVKLWCRLVAPPMRVLIRENVTERVFSLTIEDLTKQDEGTYRCVIVIPGIFTPNAYSSRKITVIEDATVQGPAKVLGQVSASKSIACQYSKVYTESVKYWCKESGVNQCSSTVDTKDEDTEGRTQIRDNPSSREFLITIRNLTLWDTGQYRCGVRGPSGHSDKWAPVYLHVDPGTHKISTTSKSLVESSSAPGTSPTTKQESSTFTAKYPSGGVEKMSMSTKLVISFGVLLLLCVLTTIIMHTIKRKARRVVADQSKEPSGALELIYTEVVTKKRTEEPSNSLYSNLPFHEAQQQSPPEDRAASVRSQMKWACGIRLCQGSGLEGGGECLSATCAKPGMGTTIAYLPLHCVARDHLSVL</sequence>